<dbReference type="InterPro" id="IPR001647">
    <property type="entry name" value="HTH_TetR"/>
</dbReference>
<dbReference type="InterPro" id="IPR003012">
    <property type="entry name" value="Tet_transcr_reg_TetR"/>
</dbReference>
<dbReference type="InterPro" id="IPR050109">
    <property type="entry name" value="HTH-type_TetR-like_transc_reg"/>
</dbReference>
<feature type="DNA-binding region" description="H-T-H motif" evidence="4">
    <location>
        <begin position="69"/>
        <end position="88"/>
    </location>
</feature>
<evidence type="ECO:0000313" key="7">
    <source>
        <dbReference type="Proteomes" id="UP001321477"/>
    </source>
</evidence>
<feature type="domain" description="HTH tetR-type" evidence="5">
    <location>
        <begin position="46"/>
        <end position="106"/>
    </location>
</feature>
<keyword evidence="2 4" id="KW-0238">DNA-binding</keyword>
<organism evidence="6 7">
    <name type="scientific">Agromyces marinus</name>
    <dbReference type="NCBI Taxonomy" id="1389020"/>
    <lineage>
        <taxon>Bacteria</taxon>
        <taxon>Bacillati</taxon>
        <taxon>Actinomycetota</taxon>
        <taxon>Actinomycetes</taxon>
        <taxon>Micrococcales</taxon>
        <taxon>Microbacteriaceae</taxon>
        <taxon>Agromyces</taxon>
    </lineage>
</organism>
<dbReference type="Proteomes" id="UP001321477">
    <property type="component" value="Chromosome"/>
</dbReference>
<evidence type="ECO:0000259" key="5">
    <source>
        <dbReference type="PROSITE" id="PS50977"/>
    </source>
</evidence>
<accession>A0ABM8GZW8</accession>
<proteinExistence type="predicted"/>
<dbReference type="SUPFAM" id="SSF48498">
    <property type="entry name" value="Tetracyclin repressor-like, C-terminal domain"/>
    <property type="match status" value="1"/>
</dbReference>
<evidence type="ECO:0000313" key="6">
    <source>
        <dbReference type="EMBL" id="BDZ54037.1"/>
    </source>
</evidence>
<dbReference type="InterPro" id="IPR009057">
    <property type="entry name" value="Homeodomain-like_sf"/>
</dbReference>
<reference evidence="7" key="1">
    <citation type="journal article" date="2019" name="Int. J. Syst. Evol. Microbiol.">
        <title>The Global Catalogue of Microorganisms (GCM) 10K type strain sequencing project: providing services to taxonomists for standard genome sequencing and annotation.</title>
        <authorList>
            <consortium name="The Broad Institute Genomics Platform"/>
            <consortium name="The Broad Institute Genome Sequencing Center for Infectious Disease"/>
            <person name="Wu L."/>
            <person name="Ma J."/>
        </authorList>
    </citation>
    <scope>NUCLEOTIDE SEQUENCE [LARGE SCALE GENOMIC DNA]</scope>
    <source>
        <strain evidence="7">NBRC 109019</strain>
    </source>
</reference>
<keyword evidence="7" id="KW-1185">Reference proteome</keyword>
<dbReference type="PANTHER" id="PTHR30055">
    <property type="entry name" value="HTH-TYPE TRANSCRIPTIONAL REGULATOR RUTR"/>
    <property type="match status" value="1"/>
</dbReference>
<protein>
    <recommendedName>
        <fullName evidence="5">HTH tetR-type domain-containing protein</fullName>
    </recommendedName>
</protein>
<evidence type="ECO:0000256" key="4">
    <source>
        <dbReference type="PROSITE-ProRule" id="PRU00335"/>
    </source>
</evidence>
<keyword evidence="1" id="KW-0805">Transcription regulation</keyword>
<sequence length="238" mass="25815">MVQVHVAQSFGLGCIVRTMYGSVRRTDDTVGRMARRQEVPRETRQTLTRADVTTAAIALVERDGLDALSMRRLASELRCAPMSLYTHVHSRDDLVDAIVGRLIERLDVAPNEGEPWQDAIRRMLGSYRDLAVQVPRAFELLALAPYDSSPVAPHLGVALAGLEASGLEPEQARQILGIVDAYATGFLVVWARSRTDGRAAAPSDAPASGIADLRDLETFDRGLEALIAGLDATLVGTR</sequence>
<dbReference type="Gene3D" id="1.10.357.10">
    <property type="entry name" value="Tetracycline Repressor, domain 2"/>
    <property type="match status" value="1"/>
</dbReference>
<dbReference type="PANTHER" id="PTHR30055:SF151">
    <property type="entry name" value="TRANSCRIPTIONAL REGULATORY PROTEIN"/>
    <property type="match status" value="1"/>
</dbReference>
<dbReference type="InterPro" id="IPR036271">
    <property type="entry name" value="Tet_transcr_reg_TetR-rel_C_sf"/>
</dbReference>
<dbReference type="PROSITE" id="PS50977">
    <property type="entry name" value="HTH_TETR_2"/>
    <property type="match status" value="1"/>
</dbReference>
<evidence type="ECO:0000256" key="2">
    <source>
        <dbReference type="ARBA" id="ARBA00023125"/>
    </source>
</evidence>
<dbReference type="Pfam" id="PF00440">
    <property type="entry name" value="TetR_N"/>
    <property type="match status" value="1"/>
</dbReference>
<keyword evidence="3" id="KW-0804">Transcription</keyword>
<gene>
    <name evidence="6" type="ORF">GCM10025870_11100</name>
</gene>
<dbReference type="PRINTS" id="PR00400">
    <property type="entry name" value="TETREPRESSOR"/>
</dbReference>
<dbReference type="EMBL" id="AP027734">
    <property type="protein sequence ID" value="BDZ54037.1"/>
    <property type="molecule type" value="Genomic_DNA"/>
</dbReference>
<evidence type="ECO:0000256" key="1">
    <source>
        <dbReference type="ARBA" id="ARBA00023015"/>
    </source>
</evidence>
<name>A0ABM8GZW8_9MICO</name>
<evidence type="ECO:0000256" key="3">
    <source>
        <dbReference type="ARBA" id="ARBA00023163"/>
    </source>
</evidence>
<dbReference type="SUPFAM" id="SSF46689">
    <property type="entry name" value="Homeodomain-like"/>
    <property type="match status" value="1"/>
</dbReference>